<feature type="transmembrane region" description="Helical" evidence="1">
    <location>
        <begin position="61"/>
        <end position="82"/>
    </location>
</feature>
<keyword evidence="1" id="KW-0812">Transmembrane</keyword>
<reference evidence="2 3" key="1">
    <citation type="submission" date="2019-11" db="EMBL/GenBank/DDBJ databases">
        <authorList>
            <person name="Dong K."/>
        </authorList>
    </citation>
    <scope>NUCLEOTIDE SEQUENCE [LARGE SCALE GENOMIC DNA]</scope>
    <source>
        <strain evidence="2 3">DK608</strain>
    </source>
</reference>
<evidence type="ECO:0000256" key="1">
    <source>
        <dbReference type="SAM" id="Phobius"/>
    </source>
</evidence>
<keyword evidence="3" id="KW-1185">Reference proteome</keyword>
<gene>
    <name evidence="2" type="ORF">GL284_14380</name>
</gene>
<keyword evidence="1" id="KW-0472">Membrane</keyword>
<evidence type="ECO:0000313" key="3">
    <source>
        <dbReference type="Proteomes" id="UP000478740"/>
    </source>
</evidence>
<dbReference type="EMBL" id="WMII01000013">
    <property type="protein sequence ID" value="MTH65457.1"/>
    <property type="molecule type" value="Genomic_DNA"/>
</dbReference>
<feature type="transmembrane region" description="Helical" evidence="1">
    <location>
        <begin position="225"/>
        <end position="245"/>
    </location>
</feature>
<protein>
    <submittedName>
        <fullName evidence="2">DUF4239 domain-containing protein</fullName>
    </submittedName>
</protein>
<accession>A0A6L6J3Y1</accession>
<organism evidence="2 3">
    <name type="scientific">Paracoccus shanxieyensis</name>
    <dbReference type="NCBI Taxonomy" id="2675752"/>
    <lineage>
        <taxon>Bacteria</taxon>
        <taxon>Pseudomonadati</taxon>
        <taxon>Pseudomonadota</taxon>
        <taxon>Alphaproteobacteria</taxon>
        <taxon>Rhodobacterales</taxon>
        <taxon>Paracoccaceae</taxon>
        <taxon>Paracoccus</taxon>
    </lineage>
</organism>
<feature type="transmembrane region" description="Helical" evidence="1">
    <location>
        <begin position="22"/>
        <end position="41"/>
    </location>
</feature>
<comment type="caution">
    <text evidence="2">The sequence shown here is derived from an EMBL/GenBank/DDBJ whole genome shotgun (WGS) entry which is preliminary data.</text>
</comment>
<proteinExistence type="predicted"/>
<dbReference type="AlphaFoldDB" id="A0A6L6J3Y1"/>
<dbReference type="Pfam" id="PF14023">
    <property type="entry name" value="Bestrophin-like"/>
    <property type="match status" value="1"/>
</dbReference>
<keyword evidence="1" id="KW-1133">Transmembrane helix</keyword>
<dbReference type="InterPro" id="IPR025333">
    <property type="entry name" value="DUF4239"/>
</dbReference>
<dbReference type="Proteomes" id="UP000478740">
    <property type="component" value="Unassembled WGS sequence"/>
</dbReference>
<feature type="transmembrane region" description="Helical" evidence="1">
    <location>
        <begin position="198"/>
        <end position="218"/>
    </location>
</feature>
<name>A0A6L6J3Y1_9RHOB</name>
<evidence type="ECO:0000313" key="2">
    <source>
        <dbReference type="EMBL" id="MTH65457.1"/>
    </source>
</evidence>
<sequence length="273" mass="30443">MQAIRIRGLMPDFVYDIPLKQLATYFALAAVASVVIGMLIVKPIMRLLIGAGPDLNEAINYGTAGFNLFYGLLLGLLTVSAYQNNERISEAVLQEATVLAAVYSDVNAYPEPIRSETKAMIRDYVLFTLHKDWPAHRQGFYLDGGANRVNAIRQKLAGFEPATPGQEVLHAQMLSAFQEFTRARQLRLNGVYTQIPNVLWYAVLVGAAINIILIVLLRMRPVRQFVLGTITAFFLGVILFVIVALDDPLRGEGGIKPDPLQRLWDRAMIWDEP</sequence>